<dbReference type="InterPro" id="IPR007016">
    <property type="entry name" value="O-antigen_ligase-rel_domated"/>
</dbReference>
<evidence type="ECO:0000313" key="8">
    <source>
        <dbReference type="Proteomes" id="UP000176786"/>
    </source>
</evidence>
<accession>A0A1F5P810</accession>
<evidence type="ECO:0000259" key="6">
    <source>
        <dbReference type="Pfam" id="PF04932"/>
    </source>
</evidence>
<keyword evidence="4 5" id="KW-0472">Membrane</keyword>
<dbReference type="STRING" id="1817832.A3J48_03915"/>
<keyword evidence="3 5" id="KW-1133">Transmembrane helix</keyword>
<evidence type="ECO:0000256" key="3">
    <source>
        <dbReference type="ARBA" id="ARBA00022989"/>
    </source>
</evidence>
<dbReference type="AlphaFoldDB" id="A0A1F5P810"/>
<feature type="transmembrane region" description="Helical" evidence="5">
    <location>
        <begin position="42"/>
        <end position="64"/>
    </location>
</feature>
<feature type="transmembrane region" description="Helical" evidence="5">
    <location>
        <begin position="334"/>
        <end position="354"/>
    </location>
</feature>
<dbReference type="GO" id="GO:0016020">
    <property type="term" value="C:membrane"/>
    <property type="evidence" value="ECO:0007669"/>
    <property type="project" value="UniProtKB-SubCell"/>
</dbReference>
<gene>
    <name evidence="7" type="ORF">A3J48_03915</name>
</gene>
<evidence type="ECO:0000256" key="5">
    <source>
        <dbReference type="SAM" id="Phobius"/>
    </source>
</evidence>
<dbReference type="Pfam" id="PF04932">
    <property type="entry name" value="Wzy_C"/>
    <property type="match status" value="1"/>
</dbReference>
<dbReference type="Proteomes" id="UP000176786">
    <property type="component" value="Unassembled WGS sequence"/>
</dbReference>
<protein>
    <recommendedName>
        <fullName evidence="6">O-antigen ligase-related domain-containing protein</fullName>
    </recommendedName>
</protein>
<evidence type="ECO:0000256" key="2">
    <source>
        <dbReference type="ARBA" id="ARBA00022692"/>
    </source>
</evidence>
<dbReference type="PANTHER" id="PTHR37422">
    <property type="entry name" value="TEICHURONIC ACID BIOSYNTHESIS PROTEIN TUAE"/>
    <property type="match status" value="1"/>
</dbReference>
<feature type="transmembrane region" description="Helical" evidence="5">
    <location>
        <begin position="121"/>
        <end position="141"/>
    </location>
</feature>
<comment type="subcellular location">
    <subcellularLocation>
        <location evidence="1">Membrane</location>
        <topology evidence="1">Multi-pass membrane protein</topology>
    </subcellularLocation>
</comment>
<feature type="transmembrane region" description="Helical" evidence="5">
    <location>
        <begin position="445"/>
        <end position="469"/>
    </location>
</feature>
<evidence type="ECO:0000256" key="1">
    <source>
        <dbReference type="ARBA" id="ARBA00004141"/>
    </source>
</evidence>
<feature type="transmembrane region" description="Helical" evidence="5">
    <location>
        <begin position="153"/>
        <end position="170"/>
    </location>
</feature>
<feature type="transmembrane region" description="Helical" evidence="5">
    <location>
        <begin position="490"/>
        <end position="508"/>
    </location>
</feature>
<feature type="transmembrane region" description="Helical" evidence="5">
    <location>
        <begin position="249"/>
        <end position="273"/>
    </location>
</feature>
<feature type="transmembrane region" description="Helical" evidence="5">
    <location>
        <begin position="285"/>
        <end position="301"/>
    </location>
</feature>
<dbReference type="PANTHER" id="PTHR37422:SF13">
    <property type="entry name" value="LIPOPOLYSACCHARIDE BIOSYNTHESIS PROTEIN PA4999-RELATED"/>
    <property type="match status" value="1"/>
</dbReference>
<comment type="caution">
    <text evidence="7">The sequence shown here is derived from an EMBL/GenBank/DDBJ whole genome shotgun (WGS) entry which is preliminary data.</text>
</comment>
<dbReference type="InterPro" id="IPR051533">
    <property type="entry name" value="WaaL-like"/>
</dbReference>
<feature type="domain" description="O-antigen ligase-related" evidence="6">
    <location>
        <begin position="289"/>
        <end position="462"/>
    </location>
</feature>
<evidence type="ECO:0000256" key="4">
    <source>
        <dbReference type="ARBA" id="ARBA00023136"/>
    </source>
</evidence>
<organism evidence="7 8">
    <name type="scientific">Candidatus Doudnabacteria bacterium RIFCSPHIGHO2_02_FULL_46_11</name>
    <dbReference type="NCBI Taxonomy" id="1817832"/>
    <lineage>
        <taxon>Bacteria</taxon>
        <taxon>Candidatus Doudnaibacteriota</taxon>
    </lineage>
</organism>
<sequence length="533" mass="61433">MPFFNKFLEYFRRDKYLYSAVILEAAVVILMFLGLMPRASSFYLTAGIMLFMLVLNPLQAMRFFVLSLPWVIALPLNEYDKFQTWRILIFEVFLIAIFYRRDEFWHSLKKGYRATADFFRLTKIDYAFFAFLGVSLAVLIFNHGFLAPAIKQAVTYFTLYGIFLTGRLIINSDLDKRALIKDFALSGLTFVAAGFAQLLFFLRTDSLFFWQYWANSVIPVIYGLEYGRLSSEANTWFAYFPDRLPNLRMFSLFPGSQVFAQICLLTAPALLVLREISAKPKQKKMWTVALWTVLLAAALTYVRATVVGLFVPLVLLFVFYLFKKISKFIFKKAVYAIVVFFLILIISPLLQFGINQFSLYERHGGSLFDRTRAGIDLDYESNKTRLIIWKQSFESFKDRPVFGVGAGNYARVFEAEGSTRTFEEIRESKEAFVNSPRHNISAHNILLQVLVESGIIGLVFFLLFLWVLAKRIYELIKSKIGENGIFPRGLFALWLGVAILWVLGHSMFDSVFLTDDEPLTFFFINLAILLGSE</sequence>
<dbReference type="EMBL" id="MFES01000013">
    <property type="protein sequence ID" value="OGE86079.1"/>
    <property type="molecule type" value="Genomic_DNA"/>
</dbReference>
<feature type="transmembrane region" description="Helical" evidence="5">
    <location>
        <begin position="182"/>
        <end position="202"/>
    </location>
</feature>
<reference evidence="7 8" key="1">
    <citation type="journal article" date="2016" name="Nat. Commun.">
        <title>Thousands of microbial genomes shed light on interconnected biogeochemical processes in an aquifer system.</title>
        <authorList>
            <person name="Anantharaman K."/>
            <person name="Brown C.T."/>
            <person name="Hug L.A."/>
            <person name="Sharon I."/>
            <person name="Castelle C.J."/>
            <person name="Probst A.J."/>
            <person name="Thomas B.C."/>
            <person name="Singh A."/>
            <person name="Wilkins M.J."/>
            <person name="Karaoz U."/>
            <person name="Brodie E.L."/>
            <person name="Williams K.H."/>
            <person name="Hubbard S.S."/>
            <person name="Banfield J.F."/>
        </authorList>
    </citation>
    <scope>NUCLEOTIDE SEQUENCE [LARGE SCALE GENOMIC DNA]</scope>
</reference>
<keyword evidence="2 5" id="KW-0812">Transmembrane</keyword>
<name>A0A1F5P810_9BACT</name>
<evidence type="ECO:0000313" key="7">
    <source>
        <dbReference type="EMBL" id="OGE86079.1"/>
    </source>
</evidence>
<feature type="transmembrane region" description="Helical" evidence="5">
    <location>
        <begin position="84"/>
        <end position="100"/>
    </location>
</feature>
<proteinExistence type="predicted"/>
<feature type="transmembrane region" description="Helical" evidence="5">
    <location>
        <begin position="16"/>
        <end position="35"/>
    </location>
</feature>